<dbReference type="EMBL" id="CAJEWN010000055">
    <property type="protein sequence ID" value="CAD2153945.1"/>
    <property type="molecule type" value="Genomic_DNA"/>
</dbReference>
<evidence type="ECO:0000313" key="1">
    <source>
        <dbReference type="EMBL" id="CAD2153945.1"/>
    </source>
</evidence>
<dbReference type="AlphaFoldDB" id="A0A6V7UER4"/>
<dbReference type="Proteomes" id="UP000580250">
    <property type="component" value="Unassembled WGS sequence"/>
</dbReference>
<name>A0A6V7UER4_MELEN</name>
<proteinExistence type="predicted"/>
<comment type="caution">
    <text evidence="1">The sequence shown here is derived from an EMBL/GenBank/DDBJ whole genome shotgun (WGS) entry which is preliminary data.</text>
</comment>
<protein>
    <submittedName>
        <fullName evidence="1">Uncharacterized protein</fullName>
    </submittedName>
</protein>
<accession>A0A6V7UER4</accession>
<reference evidence="1 2" key="1">
    <citation type="submission" date="2020-08" db="EMBL/GenBank/DDBJ databases">
        <authorList>
            <person name="Koutsovoulos G."/>
            <person name="Danchin GJ E."/>
        </authorList>
    </citation>
    <scope>NUCLEOTIDE SEQUENCE [LARGE SCALE GENOMIC DNA]</scope>
</reference>
<organism evidence="1 2">
    <name type="scientific">Meloidogyne enterolobii</name>
    <name type="common">Root-knot nematode worm</name>
    <name type="synonym">Meloidogyne mayaguensis</name>
    <dbReference type="NCBI Taxonomy" id="390850"/>
    <lineage>
        <taxon>Eukaryota</taxon>
        <taxon>Metazoa</taxon>
        <taxon>Ecdysozoa</taxon>
        <taxon>Nematoda</taxon>
        <taxon>Chromadorea</taxon>
        <taxon>Rhabditida</taxon>
        <taxon>Tylenchina</taxon>
        <taxon>Tylenchomorpha</taxon>
        <taxon>Tylenchoidea</taxon>
        <taxon>Meloidogynidae</taxon>
        <taxon>Meloidogyninae</taxon>
        <taxon>Meloidogyne</taxon>
    </lineage>
</organism>
<evidence type="ECO:0000313" key="2">
    <source>
        <dbReference type="Proteomes" id="UP000580250"/>
    </source>
</evidence>
<sequence>MRYLFKQFSNCVFEKVCLDKDYRKILFTILTTGGHKFSKVCCKHPKLSGLHAAILQHKETLTDTSNMVKEIIFEDAYGSEKRIHS</sequence>
<gene>
    <name evidence="1" type="ORF">MENT_LOCUS11304</name>
</gene>